<dbReference type="EMBL" id="BMNB01000005">
    <property type="protein sequence ID" value="GGM31802.1"/>
    <property type="molecule type" value="Genomic_DNA"/>
</dbReference>
<dbReference type="Proteomes" id="UP000608890">
    <property type="component" value="Unassembled WGS sequence"/>
</dbReference>
<name>A0A917TPV5_9ACTN</name>
<protein>
    <recommendedName>
        <fullName evidence="2">DUF5667 domain-containing protein</fullName>
    </recommendedName>
</protein>
<accession>A0A917TPV5</accession>
<feature type="transmembrane region" description="Helical" evidence="1">
    <location>
        <begin position="110"/>
        <end position="128"/>
    </location>
</feature>
<reference evidence="3" key="2">
    <citation type="submission" date="2020-09" db="EMBL/GenBank/DDBJ databases">
        <authorList>
            <person name="Sun Q."/>
            <person name="Zhou Y."/>
        </authorList>
    </citation>
    <scope>NUCLEOTIDE SEQUENCE</scope>
    <source>
        <strain evidence="3">CGMCC 4.7312</strain>
    </source>
</reference>
<organism evidence="3 4">
    <name type="scientific">Micromonospora sonchi</name>
    <dbReference type="NCBI Taxonomy" id="1763543"/>
    <lineage>
        <taxon>Bacteria</taxon>
        <taxon>Bacillati</taxon>
        <taxon>Actinomycetota</taxon>
        <taxon>Actinomycetes</taxon>
        <taxon>Micromonosporales</taxon>
        <taxon>Micromonosporaceae</taxon>
        <taxon>Micromonospora</taxon>
    </lineage>
</organism>
<comment type="caution">
    <text evidence="3">The sequence shown here is derived from an EMBL/GenBank/DDBJ whole genome shotgun (WGS) entry which is preliminary data.</text>
</comment>
<proteinExistence type="predicted"/>
<evidence type="ECO:0000256" key="1">
    <source>
        <dbReference type="SAM" id="Phobius"/>
    </source>
</evidence>
<evidence type="ECO:0000313" key="3">
    <source>
        <dbReference type="EMBL" id="GGM31802.1"/>
    </source>
</evidence>
<feature type="domain" description="DUF5667" evidence="2">
    <location>
        <begin position="132"/>
        <end position="204"/>
    </location>
</feature>
<dbReference type="RefSeq" id="WP_189041952.1">
    <property type="nucleotide sequence ID" value="NZ_BMNB01000005.1"/>
</dbReference>
<dbReference type="AlphaFoldDB" id="A0A917TPV5"/>
<keyword evidence="1" id="KW-1133">Transmembrane helix</keyword>
<keyword evidence="1" id="KW-0472">Membrane</keyword>
<sequence>MDNALFSRRRAERFAQLLDEANGGRRHHVRSRSDEQLTPLVSLSRQLAAEPAEATADPEFRAGLRAMLLATAARDGIGTSAAARPAEKASAGRGPLLPAVTARRARARGAILVGIAAGAIAVSGISAASENAVPGDALYGMKRGTERAQLALTSSEINRGQLFLGFARTRLAEASALRGDRAGYSAVLDDMDSDTRQGVRLLTGAAAQRADAAPLDAVDSFVGRQRRALDALTEGASRADRERTSHSLVLLESVAERADTLRTAIGCGQPATTASDHLGPTPGTCP</sequence>
<gene>
    <name evidence="3" type="ORF">GCM10011608_15480</name>
</gene>
<evidence type="ECO:0000259" key="2">
    <source>
        <dbReference type="Pfam" id="PF18915"/>
    </source>
</evidence>
<dbReference type="Pfam" id="PF18915">
    <property type="entry name" value="DUF5667"/>
    <property type="match status" value="1"/>
</dbReference>
<evidence type="ECO:0000313" key="4">
    <source>
        <dbReference type="Proteomes" id="UP000608890"/>
    </source>
</evidence>
<keyword evidence="1" id="KW-0812">Transmembrane</keyword>
<reference evidence="3" key="1">
    <citation type="journal article" date="2014" name="Int. J. Syst. Evol. Microbiol.">
        <title>Complete genome sequence of Corynebacterium casei LMG S-19264T (=DSM 44701T), isolated from a smear-ripened cheese.</title>
        <authorList>
            <consortium name="US DOE Joint Genome Institute (JGI-PGF)"/>
            <person name="Walter F."/>
            <person name="Albersmeier A."/>
            <person name="Kalinowski J."/>
            <person name="Ruckert C."/>
        </authorList>
    </citation>
    <scope>NUCLEOTIDE SEQUENCE</scope>
    <source>
        <strain evidence="3">CGMCC 4.7312</strain>
    </source>
</reference>
<dbReference type="InterPro" id="IPR043725">
    <property type="entry name" value="DUF5667"/>
</dbReference>
<keyword evidence="4" id="KW-1185">Reference proteome</keyword>